<feature type="compositionally biased region" description="Basic and acidic residues" evidence="1">
    <location>
        <begin position="559"/>
        <end position="570"/>
    </location>
</feature>
<name>A0A422P109_TRYRA</name>
<dbReference type="OMA" id="FCESICE"/>
<dbReference type="OrthoDB" id="250411at2759"/>
<dbReference type="Proteomes" id="UP000283634">
    <property type="component" value="Unassembled WGS sequence"/>
</dbReference>
<keyword evidence="3" id="KW-1185">Reference proteome</keyword>
<comment type="caution">
    <text evidence="2">The sequence shown here is derived from an EMBL/GenBank/DDBJ whole genome shotgun (WGS) entry which is preliminary data.</text>
</comment>
<dbReference type="VEuPathDB" id="TriTrypDB:TRSC58_05270"/>
<evidence type="ECO:0000256" key="1">
    <source>
        <dbReference type="SAM" id="MobiDB-lite"/>
    </source>
</evidence>
<feature type="region of interest" description="Disordered" evidence="1">
    <location>
        <begin position="792"/>
        <end position="1013"/>
    </location>
</feature>
<reference evidence="2 3" key="1">
    <citation type="journal article" date="2018" name="BMC Genomics">
        <title>Genomic comparison of Trypanosoma conorhini and Trypanosoma rangeli to Trypanosoma cruzi strains of high and low virulence.</title>
        <authorList>
            <person name="Bradwell K.R."/>
            <person name="Koparde V.N."/>
            <person name="Matveyev A.V."/>
            <person name="Serrano M.G."/>
            <person name="Alves J.M."/>
            <person name="Parikh H."/>
            <person name="Huang B."/>
            <person name="Lee V."/>
            <person name="Espinosa-Alvarez O."/>
            <person name="Ortiz P.A."/>
            <person name="Costa-Martins A.G."/>
            <person name="Teixeira M.M."/>
            <person name="Buck G.A."/>
        </authorList>
    </citation>
    <scope>NUCLEOTIDE SEQUENCE [LARGE SCALE GENOMIC DNA]</scope>
    <source>
        <strain evidence="2 3">AM80</strain>
    </source>
</reference>
<feature type="compositionally biased region" description="Polar residues" evidence="1">
    <location>
        <begin position="95"/>
        <end position="107"/>
    </location>
</feature>
<evidence type="ECO:0000313" key="3">
    <source>
        <dbReference type="Proteomes" id="UP000283634"/>
    </source>
</evidence>
<feature type="region of interest" description="Disordered" evidence="1">
    <location>
        <begin position="519"/>
        <end position="538"/>
    </location>
</feature>
<feature type="compositionally biased region" description="Polar residues" evidence="1">
    <location>
        <begin position="571"/>
        <end position="586"/>
    </location>
</feature>
<feature type="compositionally biased region" description="Basic and acidic residues" evidence="1">
    <location>
        <begin position="985"/>
        <end position="1006"/>
    </location>
</feature>
<sequence>MSRRSRGSKIGVNTASGRPSSASGAARGSHREELTVFPEMPSFFPDPIALDAEDCHLKQFRDEIFQREYATSMRVTLQGLQAQLQQREEKQKQLSCESNERSPTSLQHRGGNWKPHGDDEGVHWRPAIGETQVSLSHTLEKLISEVHLTPLSNEAKSRIINMKEDRSPKKLTEIPAEESEGASFMLSILTAPGPEEKERHKQQDPSPNLPVYLTEPFPVALFGLAEEVGMRNMTAETREVVESIAEARKQLGLNVGFSMELPAREEGFKQQASTPGNEPTTSVSPFSRIISTATIPSPRCAFTFPLADAFVLEAEQRLAAEMFCESICEDIVEIAAEMYLTRTFDAMAAAYTACSIWDEVHDSVVRSFIPHNPLELPLHEAGLVTAPAIMPKKPKRLIKGDPAGALPVDDKDNKDKAEVTSLAGYSLPYCGMLPEWASSPSLLDADAILFFHCRGTAAPSPFSGDELTKTNALMGQEQGLAFSRLLNASLKRTEKRPGKAGVVTSRFPTGKTFAVAERVRGVTEEDGDSPGLPPTPIALDDYARYVLPKVAELRQQQSAEDKERGEEQEATKWTGSQRRSSQYRSNTRSKESVIAISVTPRKEEGEGELQVATRGIKPFADGLSKVRRIQNTFKRGRRPRPQDVSPREFSARAKTNSSMGAVTVGQVVEDDLTKALQQLPHGYFVASTMGSYGASSVRVPVPDSLVFIEGDRATTFSTAVKKKQQETGISDKNTSMTKASMHVCRGSEVTLNGNLWDDDTTAKLSVNIMKGGRTTLGFHAKAFTAAATEANTNAELPQESQIADHQTSRARGRYAIVTRKQQKKLEDRRRRQKEAAEQAAYENLFVRPPPPSPNTNRDGTVNKDSDARKGHSPESKHSVRIVAEPGVVVERLPRPEEKDAKAKAAKRGKSRGRQNKLPPSSNSAADAEIVLSDGGEWIPPEGKYRWSGFDKLAEESNAAAGAAPAPSETGVAPKPASFQTASTRQRQDEEKGHSQGEKEGRQEAKNKVSIIAAKPPAQTAVKLMTRPVQRMPALISSSQRGKQAGQKKTETETVETGVEKASNVKYAAPVEPRGAQNMLRRHNLPRLPQQPLRSDMMTHDTVSCLKTPLASEMNNIRRLASILKNDSVNAEA</sequence>
<proteinExistence type="predicted"/>
<dbReference type="EMBL" id="MKGL01000018">
    <property type="protein sequence ID" value="RNF11379.1"/>
    <property type="molecule type" value="Genomic_DNA"/>
</dbReference>
<feature type="compositionally biased region" description="Basic and acidic residues" evidence="1">
    <location>
        <begin position="823"/>
        <end position="836"/>
    </location>
</feature>
<dbReference type="RefSeq" id="XP_029242140.1">
    <property type="nucleotide sequence ID" value="XM_029378053.1"/>
</dbReference>
<evidence type="ECO:0000313" key="2">
    <source>
        <dbReference type="EMBL" id="RNF11379.1"/>
    </source>
</evidence>
<accession>A0A422P109</accession>
<feature type="compositionally biased region" description="Low complexity" evidence="1">
    <location>
        <begin position="15"/>
        <end position="27"/>
    </location>
</feature>
<feature type="compositionally biased region" description="Basic and acidic residues" evidence="1">
    <location>
        <begin position="891"/>
        <end position="902"/>
    </location>
</feature>
<feature type="region of interest" description="Disordered" evidence="1">
    <location>
        <begin position="1"/>
        <end position="34"/>
    </location>
</feature>
<feature type="compositionally biased region" description="Basic residues" evidence="1">
    <location>
        <begin position="903"/>
        <end position="914"/>
    </location>
</feature>
<protein>
    <submittedName>
        <fullName evidence="2">Uncharacterized protein</fullName>
    </submittedName>
</protein>
<feature type="region of interest" description="Disordered" evidence="1">
    <location>
        <begin position="1033"/>
        <end position="1069"/>
    </location>
</feature>
<dbReference type="AlphaFoldDB" id="A0A422P109"/>
<feature type="region of interest" description="Disordered" evidence="1">
    <location>
        <begin position="86"/>
        <end position="123"/>
    </location>
</feature>
<feature type="compositionally biased region" description="Basic and acidic residues" evidence="1">
    <location>
        <begin position="860"/>
        <end position="877"/>
    </location>
</feature>
<feature type="region of interest" description="Disordered" evidence="1">
    <location>
        <begin position="633"/>
        <end position="656"/>
    </location>
</feature>
<feature type="region of interest" description="Disordered" evidence="1">
    <location>
        <begin position="555"/>
        <end position="610"/>
    </location>
</feature>
<organism evidence="2 3">
    <name type="scientific">Trypanosoma rangeli</name>
    <dbReference type="NCBI Taxonomy" id="5698"/>
    <lineage>
        <taxon>Eukaryota</taxon>
        <taxon>Discoba</taxon>
        <taxon>Euglenozoa</taxon>
        <taxon>Kinetoplastea</taxon>
        <taxon>Metakinetoplastina</taxon>
        <taxon>Trypanosomatida</taxon>
        <taxon>Trypanosomatidae</taxon>
        <taxon>Trypanosoma</taxon>
        <taxon>Herpetosoma</taxon>
    </lineage>
</organism>
<gene>
    <name evidence="2" type="ORF">TraAM80_00996</name>
</gene>
<feature type="compositionally biased region" description="Low complexity" evidence="1">
    <location>
        <begin position="955"/>
        <end position="968"/>
    </location>
</feature>
<dbReference type="GeneID" id="40324929"/>